<dbReference type="Gene3D" id="3.30.70.3290">
    <property type="match status" value="1"/>
</dbReference>
<dbReference type="InterPro" id="IPR011032">
    <property type="entry name" value="GroES-like_sf"/>
</dbReference>
<keyword evidence="13" id="KW-1185">Reference proteome</keyword>
<dbReference type="Pfam" id="PF16197">
    <property type="entry name" value="KAsynt_C_assoc"/>
    <property type="match status" value="1"/>
</dbReference>
<organism evidence="12 13">
    <name type="scientific">Macrophomina phaseolina</name>
    <dbReference type="NCBI Taxonomy" id="35725"/>
    <lineage>
        <taxon>Eukaryota</taxon>
        <taxon>Fungi</taxon>
        <taxon>Dikarya</taxon>
        <taxon>Ascomycota</taxon>
        <taxon>Pezizomycotina</taxon>
        <taxon>Dothideomycetes</taxon>
        <taxon>Dothideomycetes incertae sedis</taxon>
        <taxon>Botryosphaeriales</taxon>
        <taxon>Botryosphaeriaceae</taxon>
        <taxon>Macrophomina</taxon>
    </lineage>
</organism>
<dbReference type="Gene3D" id="3.90.180.10">
    <property type="entry name" value="Medium-chain alcohol dehydrogenases, catalytic domain"/>
    <property type="match status" value="1"/>
</dbReference>
<accession>A0ABQ8G2M6</accession>
<evidence type="ECO:0000259" key="11">
    <source>
        <dbReference type="PROSITE" id="PS52019"/>
    </source>
</evidence>
<dbReference type="Pfam" id="PF23114">
    <property type="entry name" value="NAD-bd_HRPKS_sdrA"/>
    <property type="match status" value="1"/>
</dbReference>
<keyword evidence="5" id="KW-0560">Oxidoreductase</keyword>
<dbReference type="InterPro" id="IPR009081">
    <property type="entry name" value="PP-bd_ACP"/>
</dbReference>
<dbReference type="SMART" id="SM00823">
    <property type="entry name" value="PKS_PP"/>
    <property type="match status" value="1"/>
</dbReference>
<dbReference type="InterPro" id="IPR016035">
    <property type="entry name" value="Acyl_Trfase/lysoPLipase"/>
</dbReference>
<dbReference type="InterPro" id="IPR057326">
    <property type="entry name" value="KR_dom"/>
</dbReference>
<dbReference type="Proteomes" id="UP000774617">
    <property type="component" value="Unassembled WGS sequence"/>
</dbReference>
<keyword evidence="6" id="KW-0511">Multifunctional enzyme</keyword>
<dbReference type="InterPro" id="IPR020806">
    <property type="entry name" value="PKS_PP-bd"/>
</dbReference>
<dbReference type="PROSITE" id="PS52004">
    <property type="entry name" value="KS3_2"/>
    <property type="match status" value="1"/>
</dbReference>
<dbReference type="InterPro" id="IPR049552">
    <property type="entry name" value="PKS_DH_N"/>
</dbReference>
<reference evidence="12 13" key="1">
    <citation type="journal article" date="2021" name="Nat. Commun.">
        <title>Genetic determinants of endophytism in the Arabidopsis root mycobiome.</title>
        <authorList>
            <person name="Mesny F."/>
            <person name="Miyauchi S."/>
            <person name="Thiergart T."/>
            <person name="Pickel B."/>
            <person name="Atanasova L."/>
            <person name="Karlsson M."/>
            <person name="Huettel B."/>
            <person name="Barry K.W."/>
            <person name="Haridas S."/>
            <person name="Chen C."/>
            <person name="Bauer D."/>
            <person name="Andreopoulos W."/>
            <person name="Pangilinan J."/>
            <person name="LaButti K."/>
            <person name="Riley R."/>
            <person name="Lipzen A."/>
            <person name="Clum A."/>
            <person name="Drula E."/>
            <person name="Henrissat B."/>
            <person name="Kohler A."/>
            <person name="Grigoriev I.V."/>
            <person name="Martin F.M."/>
            <person name="Hacquard S."/>
        </authorList>
    </citation>
    <scope>NUCLEOTIDE SEQUENCE [LARGE SCALE GENOMIC DNA]</scope>
    <source>
        <strain evidence="12 13">MPI-SDFR-AT-0080</strain>
    </source>
</reference>
<evidence type="ECO:0000313" key="13">
    <source>
        <dbReference type="Proteomes" id="UP000774617"/>
    </source>
</evidence>
<evidence type="ECO:0000256" key="3">
    <source>
        <dbReference type="ARBA" id="ARBA00022679"/>
    </source>
</evidence>
<evidence type="ECO:0000259" key="10">
    <source>
        <dbReference type="PROSITE" id="PS52004"/>
    </source>
</evidence>
<evidence type="ECO:0000256" key="5">
    <source>
        <dbReference type="ARBA" id="ARBA00023002"/>
    </source>
</evidence>
<dbReference type="SUPFAM" id="SSF52151">
    <property type="entry name" value="FabD/lysophospholipase-like"/>
    <property type="match status" value="1"/>
</dbReference>
<dbReference type="InterPro" id="IPR032821">
    <property type="entry name" value="PKS_assoc"/>
</dbReference>
<dbReference type="EMBL" id="JAGTJR010000024">
    <property type="protein sequence ID" value="KAH7042812.1"/>
    <property type="molecule type" value="Genomic_DNA"/>
</dbReference>
<dbReference type="PROSITE" id="PS00012">
    <property type="entry name" value="PHOSPHOPANTETHEINE"/>
    <property type="match status" value="1"/>
</dbReference>
<dbReference type="CDD" id="cd00833">
    <property type="entry name" value="PKS"/>
    <property type="match status" value="1"/>
</dbReference>
<dbReference type="SMART" id="SM00825">
    <property type="entry name" value="PKS_KS"/>
    <property type="match status" value="1"/>
</dbReference>
<evidence type="ECO:0000313" key="12">
    <source>
        <dbReference type="EMBL" id="KAH7042812.1"/>
    </source>
</evidence>
<evidence type="ECO:0000256" key="4">
    <source>
        <dbReference type="ARBA" id="ARBA00022857"/>
    </source>
</evidence>
<dbReference type="Pfam" id="PF00107">
    <property type="entry name" value="ADH_zinc_N"/>
    <property type="match status" value="1"/>
</dbReference>
<dbReference type="Pfam" id="PF08240">
    <property type="entry name" value="ADH_N"/>
    <property type="match status" value="1"/>
</dbReference>
<dbReference type="Pfam" id="PF00550">
    <property type="entry name" value="PP-binding"/>
    <property type="match status" value="1"/>
</dbReference>
<keyword evidence="1" id="KW-0596">Phosphopantetheine</keyword>
<keyword evidence="2" id="KW-0597">Phosphoprotein</keyword>
<dbReference type="Pfam" id="PF00698">
    <property type="entry name" value="Acyl_transf_1"/>
    <property type="match status" value="1"/>
</dbReference>
<dbReference type="InterPro" id="IPR016036">
    <property type="entry name" value="Malonyl_transacylase_ACP-bd"/>
</dbReference>
<dbReference type="Gene3D" id="3.40.366.10">
    <property type="entry name" value="Malonyl-Coenzyme A Acyl Carrier Protein, domain 2"/>
    <property type="match status" value="1"/>
</dbReference>
<dbReference type="InterPro" id="IPR020807">
    <property type="entry name" value="PKS_DH"/>
</dbReference>
<evidence type="ECO:0000256" key="8">
    <source>
        <dbReference type="PROSITE-ProRule" id="PRU01363"/>
    </source>
</evidence>
<feature type="active site" description="Proton acceptor; for dehydratase activity" evidence="8">
    <location>
        <position position="990"/>
    </location>
</feature>
<feature type="region of interest" description="N-terminal hotdog fold" evidence="8">
    <location>
        <begin position="958"/>
        <end position="1088"/>
    </location>
</feature>
<dbReference type="SUPFAM" id="SSF53901">
    <property type="entry name" value="Thiolase-like"/>
    <property type="match status" value="1"/>
</dbReference>
<dbReference type="SMART" id="SM00822">
    <property type="entry name" value="PKS_KR"/>
    <property type="match status" value="1"/>
</dbReference>
<dbReference type="InterPro" id="IPR049551">
    <property type="entry name" value="PKS_DH_C"/>
</dbReference>
<feature type="domain" description="Ketosynthase family 3 (KS3)" evidence="10">
    <location>
        <begin position="13"/>
        <end position="438"/>
    </location>
</feature>
<dbReference type="PROSITE" id="PS52019">
    <property type="entry name" value="PKS_MFAS_DH"/>
    <property type="match status" value="1"/>
</dbReference>
<dbReference type="SMART" id="SM00827">
    <property type="entry name" value="PKS_AT"/>
    <property type="match status" value="1"/>
</dbReference>
<dbReference type="Gene3D" id="1.10.1200.10">
    <property type="entry name" value="ACP-like"/>
    <property type="match status" value="1"/>
</dbReference>
<sequence>MSPGQASNYGDKVEPIAIVGMAARFPGDASSVETFWDMIVQGRSGHSKVPSDRFDAEAWYHPNHERRGAIQPRSGFFIDEDPATFDAPFFSITAKEAAGMDPMQRKLLEVAYEAFENAGIPMESLPRSQTGVYTGVMTYDYELMTAGDPMHLPQNPASGTSRAMLSNRISWFFDLRGPSFSLDTACSSSLYALHLACQSLRLGETTQALVTGTNMILAPNFISQLSSMHMLSPDGISHSFDARANGYARGEAVAGIVVKTLRKALEDGDTIRAVIRGTGANQDGKTPGITMPSGEAQAALIRSTYEAAGLDMHDTCYFEAHGTGTSLGDPIELGAIGASFGADRSPDRPLIVGSVKTNVGHTEGTAGLAGVIKAVLALERGIIPPVAGFERLNPKLRLEEWKLKLPLEATPWPTSGLRRASVNSFGFGGANAHVILDDARHYLQSRGLAGNHRTIVEDGESSDSALSVSDKSSDAGLVETKLFVFSAFDREGVQRLGASYANFLGQKEQAATISPDDLAYTLAARRTQFDFRSFAVASSLEALRERMQALPKLNRAGRNNNPIFVFTGQGAQWPAMGCELLENTVFRQSIERSQSTLDKLGAGWRVADLLSDPTDKRIDLPTFSQPVCTILQLALVDLLRSWGVRPRATVGHSSGEVAAAYGAELIRHEDAVKIGFWRGFYSEEVKKRVGEGRGAMMAAGVSEDEAQKFLGRLPPGSMAVVGCVNSPSSVTLSGDVEAIDQLERMLQQEGRFARKLRVQVAYHSPHMRTVADDFVAAVGEVTTQQSDIVMFSSVTEERIDDPTVLGARYWMRNLISAVRFSGALTNMLDYAPQSSGRTSRRRTRVPWSALVEVGPHEALKGPCRQILAAWDAQAPERIPYASILTRGKHAGETAKAAAGLLWAVGHPVDLLRVNKDDEQHRNLAVLPSLPPYPWNHSKGFWHEPPASASARLRTVPRTDLLGVPVPNQNPMEPCWRNFLRASECPWQEDHVITGTVLYPAAGMLIMAIEAAKQLAVPARALHGIEFRDVRFDKGLVIPAGDQGIETFLSVRPHPVLPDVFHYTVFSTSAADKWTRHSWGSFAILYDDGVDKAASTAEWQQQTKTLEAIKSQAVKKINVDAFYDQLQAIGTEYGPTFRNVVEAAATPEKHQGWGTIAIPDTKSTMPHEYETPHLIHPATLDAIFHLIFVAMGQGEPLTESAIPTSIESMFVSASQPSGVGSKFLGFASASSLSARDTRGDMVVSDVSWTSPKIVVKGMVVTEVSSGASGTNQALPATAPKRAARLTWKEDVDTLSGVQASTLLTSKAQNLPDDLSKAGTLLATWLDLACFKHADLEVLLLDGPGWDDSVGLLKRFAPVKDQRFRFARCAVVTKDQDAASGFENSLADAQLNVTFATPDKTEELGEFDLVLAPPSNNIPLSQARSLLRPGGKIALSSTSGGKSTLDKEISDAGLRELISIDDHDGTTLVIVETDAVMEPDVETTEVTLLHRESRSPTATAFEDHLSKELSALGIRVTAADLSRVEELTGKAVISLLEIEEPFVIGWDEHQFEQFRKLTAARYLLWITHGGILEAGEASLSFAPTTGLLRTVRIEKPQICLPHLDLSPATELTSERAVELTIATLRSSTQALVKGKKNEMELAESGGVLYIPRAEADDGVDTDMELSSGNVRSVPGPLYSRSSTGRKLEARRAGQIDTVRWVEDGDAKRSLEAGEVEIKVSYVALNEPDIRAFTSGAAVPVFGREVVGTVAKIGAGVTRFRPGDRVFALHQAELRTHVRKSQEHVRPVPPSLPSEAAAALPLSLGAAWHILTDRARLQQGESLLIDGATGSLGLALVQVAKFLQARIYASVHSDTAKDVLVTRHGMSAESIFDSRSSSLSSSVLLQTGGKGVDVVISASTGAALRSFSSCVGDDGRFVDVSQRADPAAFDPRFFKRSVSFSSVYVGSLGDDKLYSLTETVLARMGDQATPKTRVYSVSALPNAAADAQSGQFQERTVLELSKDAVVPLLPSPPPRLELDPEGTYVLAGGLGVLGLIIAEHMVAHGARHLLFLSRSGASTRKQQDTLESFRSRGCVADAIKCDVTDASQVAQVARTIRENQWKLKGVVQLAMVLRDSIFENMTYDKWRTAIDPKVKGTWNLHSLLLAPQEDTVDFVIILSSMSGIIGNTAQANYAAGNTYEDAVALHRHRALGLAATTLNVGLVTDVDHFNEDSTVEDYLKKYSHWIPAQLTHRELLVAIEAVMRGATADGRPVEDQLLVGINDEVPRDGLNLWPQDRKFDHRISTSAAASGAGGAKDASLALKLRAVQTLREAAALAEEALRINVANALTASPGDIDVEKPLYSLGVDSLKAIEVRNWIFNELKADVSVFDVLSPVPLSRLAVRIISKSALVPAEVAKQAAEEASEE</sequence>
<dbReference type="InterPro" id="IPR020841">
    <property type="entry name" value="PKS_Beta-ketoAc_synthase_dom"/>
</dbReference>
<evidence type="ECO:0000259" key="9">
    <source>
        <dbReference type="PROSITE" id="PS50075"/>
    </source>
</evidence>
<dbReference type="PANTHER" id="PTHR43775:SF29">
    <property type="entry name" value="ASPERFURANONE POLYKETIDE SYNTHASE AFOG-RELATED"/>
    <property type="match status" value="1"/>
</dbReference>
<dbReference type="Gene3D" id="3.40.47.10">
    <property type="match status" value="1"/>
</dbReference>
<keyword evidence="4" id="KW-0521">NADP</keyword>
<dbReference type="SUPFAM" id="SSF50129">
    <property type="entry name" value="GroES-like"/>
    <property type="match status" value="1"/>
</dbReference>
<keyword evidence="7" id="KW-0012">Acyltransferase</keyword>
<dbReference type="Pfam" id="PF21089">
    <property type="entry name" value="PKS_DH_N"/>
    <property type="match status" value="1"/>
</dbReference>
<dbReference type="InterPro" id="IPR020843">
    <property type="entry name" value="ER"/>
</dbReference>
<feature type="active site" description="Proton donor; for dehydratase activity" evidence="8">
    <location>
        <position position="1180"/>
    </location>
</feature>
<dbReference type="SUPFAM" id="SSF47336">
    <property type="entry name" value="ACP-like"/>
    <property type="match status" value="1"/>
</dbReference>
<evidence type="ECO:0000256" key="2">
    <source>
        <dbReference type="ARBA" id="ARBA00022553"/>
    </source>
</evidence>
<dbReference type="InterPro" id="IPR018201">
    <property type="entry name" value="Ketoacyl_synth_AS"/>
</dbReference>
<dbReference type="CDD" id="cd05195">
    <property type="entry name" value="enoyl_red"/>
    <property type="match status" value="1"/>
</dbReference>
<dbReference type="InterPro" id="IPR049900">
    <property type="entry name" value="PKS_mFAS_DH"/>
</dbReference>
<dbReference type="SUPFAM" id="SSF51735">
    <property type="entry name" value="NAD(P)-binding Rossmann-fold domains"/>
    <property type="match status" value="2"/>
</dbReference>
<dbReference type="SMART" id="SM00826">
    <property type="entry name" value="PKS_DH"/>
    <property type="match status" value="1"/>
</dbReference>
<evidence type="ECO:0000256" key="6">
    <source>
        <dbReference type="ARBA" id="ARBA00023268"/>
    </source>
</evidence>
<dbReference type="InterPro" id="IPR014031">
    <property type="entry name" value="Ketoacyl_synth_C"/>
</dbReference>
<dbReference type="PROSITE" id="PS00606">
    <property type="entry name" value="KS3_1"/>
    <property type="match status" value="1"/>
</dbReference>
<dbReference type="InterPro" id="IPR013149">
    <property type="entry name" value="ADH-like_C"/>
</dbReference>
<dbReference type="InterPro" id="IPR014043">
    <property type="entry name" value="Acyl_transferase_dom"/>
</dbReference>
<dbReference type="InterPro" id="IPR036736">
    <property type="entry name" value="ACP-like_sf"/>
</dbReference>
<dbReference type="Pfam" id="PF08659">
    <property type="entry name" value="KR"/>
    <property type="match status" value="1"/>
</dbReference>
<feature type="region of interest" description="C-terminal hotdog fold" evidence="8">
    <location>
        <begin position="1113"/>
        <end position="1268"/>
    </location>
</feature>
<keyword evidence="3" id="KW-0808">Transferase</keyword>
<dbReference type="InterPro" id="IPR056501">
    <property type="entry name" value="NAD-bd_HRPKS_sdrA"/>
</dbReference>
<feature type="domain" description="Carrier" evidence="9">
    <location>
        <begin position="2309"/>
        <end position="2386"/>
    </location>
</feature>
<dbReference type="Pfam" id="PF02801">
    <property type="entry name" value="Ketoacyl-synt_C"/>
    <property type="match status" value="1"/>
</dbReference>
<dbReference type="InterPro" id="IPR014030">
    <property type="entry name" value="Ketoacyl_synth_N"/>
</dbReference>
<dbReference type="Pfam" id="PF00109">
    <property type="entry name" value="ketoacyl-synt"/>
    <property type="match status" value="1"/>
</dbReference>
<comment type="caution">
    <text evidence="12">The sequence shown here is derived from an EMBL/GenBank/DDBJ whole genome shotgun (WGS) entry which is preliminary data.</text>
</comment>
<protein>
    <submittedName>
        <fullName evidence="12">PKSN polyketide synthase for alternapyrone biosynthesis</fullName>
    </submittedName>
</protein>
<dbReference type="InterPro" id="IPR001227">
    <property type="entry name" value="Ac_transferase_dom_sf"/>
</dbReference>
<dbReference type="SUPFAM" id="SSF55048">
    <property type="entry name" value="Probable ACP-binding domain of malonyl-CoA ACP transacylase"/>
    <property type="match status" value="1"/>
</dbReference>
<evidence type="ECO:0000256" key="7">
    <source>
        <dbReference type="ARBA" id="ARBA00023315"/>
    </source>
</evidence>
<dbReference type="Pfam" id="PF14765">
    <property type="entry name" value="PS-DH"/>
    <property type="match status" value="1"/>
</dbReference>
<dbReference type="InterPro" id="IPR016039">
    <property type="entry name" value="Thiolase-like"/>
</dbReference>
<feature type="domain" description="PKS/mFAS DH" evidence="11">
    <location>
        <begin position="958"/>
        <end position="1268"/>
    </location>
</feature>
<proteinExistence type="predicted"/>
<dbReference type="Gene3D" id="3.40.50.720">
    <property type="entry name" value="NAD(P)-binding Rossmann-like Domain"/>
    <property type="match status" value="1"/>
</dbReference>
<dbReference type="InterPro" id="IPR013154">
    <property type="entry name" value="ADH-like_N"/>
</dbReference>
<evidence type="ECO:0000256" key="1">
    <source>
        <dbReference type="ARBA" id="ARBA00022450"/>
    </source>
</evidence>
<gene>
    <name evidence="12" type="ORF">B0J12DRAFT_761416</name>
</gene>
<dbReference type="SMART" id="SM00829">
    <property type="entry name" value="PKS_ER"/>
    <property type="match status" value="1"/>
</dbReference>
<dbReference type="InterPro" id="IPR036291">
    <property type="entry name" value="NAD(P)-bd_dom_sf"/>
</dbReference>
<dbReference type="InterPro" id="IPR006162">
    <property type="entry name" value="Ppantetheine_attach_site"/>
</dbReference>
<dbReference type="Gene3D" id="3.10.129.110">
    <property type="entry name" value="Polyketide synthase dehydratase"/>
    <property type="match status" value="1"/>
</dbReference>
<name>A0ABQ8G2M6_9PEZI</name>
<dbReference type="InterPro" id="IPR042104">
    <property type="entry name" value="PKS_dehydratase_sf"/>
</dbReference>
<dbReference type="InterPro" id="IPR013968">
    <property type="entry name" value="PKS_KR"/>
</dbReference>
<dbReference type="PANTHER" id="PTHR43775">
    <property type="entry name" value="FATTY ACID SYNTHASE"/>
    <property type="match status" value="1"/>
</dbReference>
<dbReference type="PROSITE" id="PS50075">
    <property type="entry name" value="CARRIER"/>
    <property type="match status" value="1"/>
</dbReference>
<dbReference type="InterPro" id="IPR050091">
    <property type="entry name" value="PKS_NRPS_Biosynth_Enz"/>
</dbReference>